<feature type="transmembrane region" description="Helical" evidence="1">
    <location>
        <begin position="6"/>
        <end position="29"/>
    </location>
</feature>
<gene>
    <name evidence="2" type="ORF">GCM10011487_63470</name>
</gene>
<protein>
    <submittedName>
        <fullName evidence="2">Uncharacterized protein</fullName>
    </submittedName>
</protein>
<sequence>MQVAEWLLQALGSGNWWLAVAAVITLTVLRSRHLLDDFDWFLSRRVRLLERALDSKFLDPSSRKILEDQLRAAILHRALGRRIDPITIGLIAQLNQVVPLKLATIDLLAASRFLRVDVDGLPSIQIKTSEKVDHVINTVIGMTCTVGAALVPVLLWVWFMRKAPAEDLIGVGAWGLLSICGFAYAYVGSRPYFSARRIASDVASATEVLLQLKATEVLSNSPPDSPPGVPSTDTPARRLEVVAK</sequence>
<dbReference type="Proteomes" id="UP000445000">
    <property type="component" value="Unassembled WGS sequence"/>
</dbReference>
<organism evidence="2 3">
    <name type="scientific">Steroidobacter agaridevorans</name>
    <dbReference type="NCBI Taxonomy" id="2695856"/>
    <lineage>
        <taxon>Bacteria</taxon>
        <taxon>Pseudomonadati</taxon>
        <taxon>Pseudomonadota</taxon>
        <taxon>Gammaproteobacteria</taxon>
        <taxon>Steroidobacterales</taxon>
        <taxon>Steroidobacteraceae</taxon>
        <taxon>Steroidobacter</taxon>
    </lineage>
</organism>
<dbReference type="AlphaFoldDB" id="A0A829YLW0"/>
<keyword evidence="3" id="KW-1185">Reference proteome</keyword>
<reference evidence="3" key="1">
    <citation type="submission" date="2020-01" db="EMBL/GenBank/DDBJ databases">
        <title>'Steroidobacter agaridevorans' sp. nov., agar-degrading bacteria isolated from rhizosphere soils.</title>
        <authorList>
            <person name="Ikenaga M."/>
            <person name="Kataoka M."/>
            <person name="Murouchi A."/>
            <person name="Katsuragi S."/>
            <person name="Sakai M."/>
        </authorList>
    </citation>
    <scope>NUCLEOTIDE SEQUENCE [LARGE SCALE GENOMIC DNA]</scope>
    <source>
        <strain evidence="3">YU21-B</strain>
    </source>
</reference>
<evidence type="ECO:0000313" key="3">
    <source>
        <dbReference type="Proteomes" id="UP000445000"/>
    </source>
</evidence>
<dbReference type="RefSeq" id="WP_161815931.1">
    <property type="nucleotide sequence ID" value="NZ_BLJN01000008.1"/>
</dbReference>
<feature type="transmembrane region" description="Helical" evidence="1">
    <location>
        <begin position="135"/>
        <end position="159"/>
    </location>
</feature>
<keyword evidence="1" id="KW-0812">Transmembrane</keyword>
<proteinExistence type="predicted"/>
<feature type="transmembrane region" description="Helical" evidence="1">
    <location>
        <begin position="171"/>
        <end position="187"/>
    </location>
</feature>
<comment type="caution">
    <text evidence="2">The sequence shown here is derived from an EMBL/GenBank/DDBJ whole genome shotgun (WGS) entry which is preliminary data.</text>
</comment>
<dbReference type="EMBL" id="BLJN01000008">
    <property type="protein sequence ID" value="GFE84347.1"/>
    <property type="molecule type" value="Genomic_DNA"/>
</dbReference>
<name>A0A829YLW0_9GAMM</name>
<accession>A0A829YLW0</accession>
<keyword evidence="1" id="KW-1133">Transmembrane helix</keyword>
<evidence type="ECO:0000313" key="2">
    <source>
        <dbReference type="EMBL" id="GFE84347.1"/>
    </source>
</evidence>
<keyword evidence="1" id="KW-0472">Membrane</keyword>
<evidence type="ECO:0000256" key="1">
    <source>
        <dbReference type="SAM" id="Phobius"/>
    </source>
</evidence>